<dbReference type="AlphaFoldDB" id="X1R9C5"/>
<comment type="caution">
    <text evidence="1">The sequence shown here is derived from an EMBL/GenBank/DDBJ whole genome shotgun (WGS) entry which is preliminary data.</text>
</comment>
<feature type="non-terminal residue" evidence="1">
    <location>
        <position position="1"/>
    </location>
</feature>
<sequence>SVYPYDRDLLNRATSIGMSLAKAIIIGCVDNADARRSIADRIEWGDWWLDAGNGHQSGQEQV</sequence>
<gene>
    <name evidence="1" type="ORF">S06H3_61390</name>
</gene>
<organism evidence="1">
    <name type="scientific">marine sediment metagenome</name>
    <dbReference type="NCBI Taxonomy" id="412755"/>
    <lineage>
        <taxon>unclassified sequences</taxon>
        <taxon>metagenomes</taxon>
        <taxon>ecological metagenomes</taxon>
    </lineage>
</organism>
<dbReference type="EMBL" id="BARV01040249">
    <property type="protein sequence ID" value="GAI52194.1"/>
    <property type="molecule type" value="Genomic_DNA"/>
</dbReference>
<reference evidence="1" key="1">
    <citation type="journal article" date="2014" name="Front. Microbiol.">
        <title>High frequency of phylogenetically diverse reductive dehalogenase-homologous genes in deep subseafloor sedimentary metagenomes.</title>
        <authorList>
            <person name="Kawai M."/>
            <person name="Futagami T."/>
            <person name="Toyoda A."/>
            <person name="Takaki Y."/>
            <person name="Nishi S."/>
            <person name="Hori S."/>
            <person name="Arai W."/>
            <person name="Tsubouchi T."/>
            <person name="Morono Y."/>
            <person name="Uchiyama I."/>
            <person name="Ito T."/>
            <person name="Fujiyama A."/>
            <person name="Inagaki F."/>
            <person name="Takami H."/>
        </authorList>
    </citation>
    <scope>NUCLEOTIDE SEQUENCE</scope>
    <source>
        <strain evidence="1">Expedition CK06-06</strain>
    </source>
</reference>
<evidence type="ECO:0000313" key="1">
    <source>
        <dbReference type="EMBL" id="GAI52194.1"/>
    </source>
</evidence>
<name>X1R9C5_9ZZZZ</name>
<accession>X1R9C5</accession>
<protein>
    <submittedName>
        <fullName evidence="1">Uncharacterized protein</fullName>
    </submittedName>
</protein>
<proteinExistence type="predicted"/>